<dbReference type="InterPro" id="IPR042070">
    <property type="entry name" value="PucR_C-HTH_sf"/>
</dbReference>
<dbReference type="InterPro" id="IPR051448">
    <property type="entry name" value="CdaR-like_regulators"/>
</dbReference>
<comment type="caution">
    <text evidence="2">The sequence shown here is derived from an EMBL/GenBank/DDBJ whole genome shotgun (WGS) entry which is preliminary data.</text>
</comment>
<dbReference type="Proteomes" id="UP001501231">
    <property type="component" value="Unassembled WGS sequence"/>
</dbReference>
<dbReference type="RefSeq" id="WP_344586387.1">
    <property type="nucleotide sequence ID" value="NZ_BAAARW010000001.1"/>
</dbReference>
<accession>A0ABP5VE53</accession>
<proteinExistence type="predicted"/>
<sequence>MPTLGELCKEPDFSLRLVVGDHAAKDRVVKAVGVMHHPAHPCKPGDRTDALVVTGLPRRPERLAGNPMVEDLLNDLARQKAAGLALVADRQDGQAIPVWLRSRAARLNVPLLTTTRTIDEWGHLAPRLRAYRAGWYAERLTALLERLPSRSSDPGALQRVAEWLAATVDAEVLVSDPERGILAACPQTAPATLAPLLARHAAAAEMGAHTRVTALAGARPAVLALHSGRPLRSDDDDLVEHAARVLGLIDQAAVRQRELSVAEHGVRLGAFQLLMTGEVVAARRVLSGLAPRLLAAERVRVHLLDCAGADREPTAEQCENALDDRAMMVRCPAFNHLIIVAADDGSHDVRDGLRKIVATLPQHRMGCSRAHPLDTIADAYTEASDALTLARHAPDRVALAQAQTDLVEVLPVDSARRWAAALLHPLLALPVTQRDQLLRTLDLGLDFQHKAAGRILGVHRNTIRHRIDHAFGLLGLDRTRLLHQVVVSAALKIVFSYGHREASADLTADFTAMLSTPRVRSWAQAFLQPLEADRRDLLRTLTAWLDNNAHAETTAGALNISPITVRNHVRAAVPLLQHELVAGLDQQVTPDEHVLGGVRPLAFALYAGTRRPALPATWTSPKAAT</sequence>
<protein>
    <recommendedName>
        <fullName evidence="1">PucR C-terminal helix-turn-helix domain-containing protein</fullName>
    </recommendedName>
</protein>
<feature type="domain" description="PucR C-terminal helix-turn-helix" evidence="1">
    <location>
        <begin position="437"/>
        <end position="493"/>
    </location>
</feature>
<evidence type="ECO:0000313" key="3">
    <source>
        <dbReference type="Proteomes" id="UP001501231"/>
    </source>
</evidence>
<name>A0ABP5VE53_9ACTN</name>
<gene>
    <name evidence="2" type="ORF">GCM10010191_02610</name>
</gene>
<evidence type="ECO:0000313" key="2">
    <source>
        <dbReference type="EMBL" id="GAA2399232.1"/>
    </source>
</evidence>
<keyword evidence="3" id="KW-1185">Reference proteome</keyword>
<dbReference type="Pfam" id="PF13556">
    <property type="entry name" value="HTH_30"/>
    <property type="match status" value="1"/>
</dbReference>
<evidence type="ECO:0000259" key="1">
    <source>
        <dbReference type="Pfam" id="PF13556"/>
    </source>
</evidence>
<dbReference type="EMBL" id="BAAARW010000001">
    <property type="protein sequence ID" value="GAA2399232.1"/>
    <property type="molecule type" value="Genomic_DNA"/>
</dbReference>
<dbReference type="InterPro" id="IPR025736">
    <property type="entry name" value="PucR_C-HTH_dom"/>
</dbReference>
<dbReference type="PANTHER" id="PTHR33744:SF1">
    <property type="entry name" value="DNA-BINDING TRANSCRIPTIONAL ACTIVATOR ADER"/>
    <property type="match status" value="1"/>
</dbReference>
<organism evidence="2 3">
    <name type="scientific">Actinomadura vinacea</name>
    <dbReference type="NCBI Taxonomy" id="115336"/>
    <lineage>
        <taxon>Bacteria</taxon>
        <taxon>Bacillati</taxon>
        <taxon>Actinomycetota</taxon>
        <taxon>Actinomycetes</taxon>
        <taxon>Streptosporangiales</taxon>
        <taxon>Thermomonosporaceae</taxon>
        <taxon>Actinomadura</taxon>
    </lineage>
</organism>
<reference evidence="3" key="1">
    <citation type="journal article" date="2019" name="Int. J. Syst. Evol. Microbiol.">
        <title>The Global Catalogue of Microorganisms (GCM) 10K type strain sequencing project: providing services to taxonomists for standard genome sequencing and annotation.</title>
        <authorList>
            <consortium name="The Broad Institute Genomics Platform"/>
            <consortium name="The Broad Institute Genome Sequencing Center for Infectious Disease"/>
            <person name="Wu L."/>
            <person name="Ma J."/>
        </authorList>
    </citation>
    <scope>NUCLEOTIDE SEQUENCE [LARGE SCALE GENOMIC DNA]</scope>
    <source>
        <strain evidence="3">JCM 3325</strain>
    </source>
</reference>
<dbReference type="Gene3D" id="1.10.10.2840">
    <property type="entry name" value="PucR C-terminal helix-turn-helix domain"/>
    <property type="match status" value="2"/>
</dbReference>
<dbReference type="PANTHER" id="PTHR33744">
    <property type="entry name" value="CARBOHYDRATE DIACID REGULATOR"/>
    <property type="match status" value="1"/>
</dbReference>